<evidence type="ECO:0000313" key="1">
    <source>
        <dbReference type="Proteomes" id="UP000095281"/>
    </source>
</evidence>
<reference evidence="2" key="1">
    <citation type="submission" date="2016-11" db="UniProtKB">
        <authorList>
            <consortium name="WormBaseParasite"/>
        </authorList>
    </citation>
    <scope>IDENTIFICATION</scope>
</reference>
<dbReference type="AlphaFoldDB" id="A0A1I8BIK7"/>
<dbReference type="WBParaSite" id="MhA1_Contig2677.frz3.gene1">
    <property type="protein sequence ID" value="MhA1_Contig2677.frz3.gene1"/>
    <property type="gene ID" value="MhA1_Contig2677.frz3.gene1"/>
</dbReference>
<name>A0A1I8BIK7_MELHA</name>
<proteinExistence type="predicted"/>
<sequence length="81" mass="9876">EKENKENTELIERLKEEKFQIKENLNILIGSYENIINSFESKFLKNSFIFEDIYPMIRELNSFYQKICLNSKKIPKREKKK</sequence>
<evidence type="ECO:0000313" key="2">
    <source>
        <dbReference type="WBParaSite" id="MhA1_Contig2677.frz3.gene1"/>
    </source>
</evidence>
<accession>A0A1I8BIK7</accession>
<organism evidence="1 2">
    <name type="scientific">Meloidogyne hapla</name>
    <name type="common">Root-knot nematode worm</name>
    <dbReference type="NCBI Taxonomy" id="6305"/>
    <lineage>
        <taxon>Eukaryota</taxon>
        <taxon>Metazoa</taxon>
        <taxon>Ecdysozoa</taxon>
        <taxon>Nematoda</taxon>
        <taxon>Chromadorea</taxon>
        <taxon>Rhabditida</taxon>
        <taxon>Tylenchina</taxon>
        <taxon>Tylenchomorpha</taxon>
        <taxon>Tylenchoidea</taxon>
        <taxon>Meloidogynidae</taxon>
        <taxon>Meloidogyninae</taxon>
        <taxon>Meloidogyne</taxon>
    </lineage>
</organism>
<dbReference type="Proteomes" id="UP000095281">
    <property type="component" value="Unplaced"/>
</dbReference>
<protein>
    <submittedName>
        <fullName evidence="2">DUF115 domain-containing protein</fullName>
    </submittedName>
</protein>
<keyword evidence="1" id="KW-1185">Reference proteome</keyword>